<dbReference type="PROSITE" id="PS01129">
    <property type="entry name" value="PSI_RLU"/>
    <property type="match status" value="1"/>
</dbReference>
<feature type="domain" description="RNA-binding S4" evidence="6">
    <location>
        <begin position="11"/>
        <end position="74"/>
    </location>
</feature>
<dbReference type="RefSeq" id="WP_309491060.1">
    <property type="nucleotide sequence ID" value="NZ_JAENIG010000013.1"/>
</dbReference>
<evidence type="ECO:0000256" key="5">
    <source>
        <dbReference type="RuleBase" id="RU362028"/>
    </source>
</evidence>
<dbReference type="GO" id="GO:0120159">
    <property type="term" value="F:rRNA pseudouridine synthase activity"/>
    <property type="evidence" value="ECO:0007669"/>
    <property type="project" value="UniProtKB-ARBA"/>
</dbReference>
<comment type="catalytic activity">
    <reaction evidence="5">
        <text>a uridine in RNA = a pseudouridine in RNA</text>
        <dbReference type="Rhea" id="RHEA:48348"/>
        <dbReference type="Rhea" id="RHEA-COMP:12068"/>
        <dbReference type="Rhea" id="RHEA-COMP:12069"/>
        <dbReference type="ChEBI" id="CHEBI:65314"/>
        <dbReference type="ChEBI" id="CHEBI:65315"/>
    </reaction>
</comment>
<dbReference type="Pfam" id="PF00849">
    <property type="entry name" value="PseudoU_synth_2"/>
    <property type="match status" value="1"/>
</dbReference>
<dbReference type="InterPro" id="IPR006225">
    <property type="entry name" value="PsdUridine_synth_RluC/D"/>
</dbReference>
<dbReference type="InterPro" id="IPR006224">
    <property type="entry name" value="PsdUridine_synth_RluA-like_CS"/>
</dbReference>
<dbReference type="SUPFAM" id="SSF55174">
    <property type="entry name" value="Alpha-L RNA-binding motif"/>
    <property type="match status" value="1"/>
</dbReference>
<evidence type="ECO:0000256" key="4">
    <source>
        <dbReference type="PROSITE-ProRule" id="PRU00182"/>
    </source>
</evidence>
<dbReference type="GO" id="GO:0003723">
    <property type="term" value="F:RNA binding"/>
    <property type="evidence" value="ECO:0007669"/>
    <property type="project" value="UniProtKB-KW"/>
</dbReference>
<evidence type="ECO:0000313" key="7">
    <source>
        <dbReference type="EMBL" id="MBK1856439.1"/>
    </source>
</evidence>
<protein>
    <recommendedName>
        <fullName evidence="5">Pseudouridine synthase</fullName>
        <ecNumber evidence="5">5.4.99.-</ecNumber>
    </recommendedName>
</protein>
<dbReference type="InterPro" id="IPR020103">
    <property type="entry name" value="PsdUridine_synth_cat_dom_sf"/>
</dbReference>
<dbReference type="InterPro" id="IPR002942">
    <property type="entry name" value="S4_RNA-bd"/>
</dbReference>
<gene>
    <name evidence="7" type="ORF">JIN83_15810</name>
</gene>
<comment type="caution">
    <text evidence="7">The sequence shown here is derived from an EMBL/GenBank/DDBJ whole genome shotgun (WGS) entry which is preliminary data.</text>
</comment>
<dbReference type="InterPro" id="IPR036986">
    <property type="entry name" value="S4_RNA-bd_sf"/>
</dbReference>
<evidence type="ECO:0000256" key="1">
    <source>
        <dbReference type="ARBA" id="ARBA00010876"/>
    </source>
</evidence>
<dbReference type="GO" id="GO:0000455">
    <property type="term" value="P:enzyme-directed rRNA pseudouridine synthesis"/>
    <property type="evidence" value="ECO:0007669"/>
    <property type="project" value="UniProtKB-ARBA"/>
</dbReference>
<dbReference type="Gene3D" id="3.10.290.10">
    <property type="entry name" value="RNA-binding S4 domain"/>
    <property type="match status" value="1"/>
</dbReference>
<dbReference type="InterPro" id="IPR050188">
    <property type="entry name" value="RluA_PseudoU_synthase"/>
</dbReference>
<evidence type="ECO:0000256" key="2">
    <source>
        <dbReference type="ARBA" id="ARBA00023235"/>
    </source>
</evidence>
<dbReference type="EC" id="5.4.99.-" evidence="5"/>
<proteinExistence type="inferred from homology"/>
<dbReference type="SMART" id="SM00363">
    <property type="entry name" value="S4"/>
    <property type="match status" value="1"/>
</dbReference>
<accession>A0AAE2VF04</accession>
<evidence type="ECO:0000259" key="6">
    <source>
        <dbReference type="SMART" id="SM00363"/>
    </source>
</evidence>
<dbReference type="InterPro" id="IPR006145">
    <property type="entry name" value="PsdUridine_synth_RsuA/RluA"/>
</dbReference>
<organism evidence="7 8">
    <name type="scientific">Oceaniferula flava</name>
    <dbReference type="NCBI Taxonomy" id="2800421"/>
    <lineage>
        <taxon>Bacteria</taxon>
        <taxon>Pseudomonadati</taxon>
        <taxon>Verrucomicrobiota</taxon>
        <taxon>Verrucomicrobiia</taxon>
        <taxon>Verrucomicrobiales</taxon>
        <taxon>Verrucomicrobiaceae</taxon>
        <taxon>Oceaniferula</taxon>
    </lineage>
</organism>
<dbReference type="SUPFAM" id="SSF55120">
    <property type="entry name" value="Pseudouridine synthase"/>
    <property type="match status" value="1"/>
</dbReference>
<keyword evidence="8" id="KW-1185">Reference proteome</keyword>
<dbReference type="NCBIfam" id="TIGR00005">
    <property type="entry name" value="rluA_subfam"/>
    <property type="match status" value="1"/>
</dbReference>
<evidence type="ECO:0000256" key="3">
    <source>
        <dbReference type="PIRSR" id="PIRSR606225-1"/>
    </source>
</evidence>
<sequence length="314" mass="34673">MNIQVEDIEAQRIDQFLTARLTELSRSKIQSLLKSGHILLNGQPAKAKQSVAHGDQISIELPDEKPSEGVLAQDIPLTVLYEDDDIIVIDKAPGMVVHPAAGNDDGTLVNALMHHCQGKLSGLSQKNGDEYEINPQRPGIVHRLDKDTSGCMVAAKTDEAHRHLSAQFASRSNEKRYLAVVQSQPNKSEDTIFTHIGRHPVNRMKMTVVNPGSGKTAITDYRVLHSAENGTSLVLCDLHTGRTHQIRVHMVHLGTPILGDPIYAKPARQPEQPGRLMLHAWQLVIDHPRSGERLAFQAQIPKEYLPWTTAAGLE</sequence>
<keyword evidence="2 5" id="KW-0413">Isomerase</keyword>
<dbReference type="Pfam" id="PF01479">
    <property type="entry name" value="S4"/>
    <property type="match status" value="1"/>
</dbReference>
<comment type="similarity">
    <text evidence="1 5">Belongs to the pseudouridine synthase RluA family.</text>
</comment>
<name>A0AAE2VF04_9BACT</name>
<dbReference type="Gene3D" id="3.30.2350.10">
    <property type="entry name" value="Pseudouridine synthase"/>
    <property type="match status" value="1"/>
</dbReference>
<dbReference type="CDD" id="cd02869">
    <property type="entry name" value="PseudoU_synth_RluA_like"/>
    <property type="match status" value="1"/>
</dbReference>
<dbReference type="AlphaFoldDB" id="A0AAE2VF04"/>
<dbReference type="CDD" id="cd00165">
    <property type="entry name" value="S4"/>
    <property type="match status" value="1"/>
</dbReference>
<evidence type="ECO:0000313" key="8">
    <source>
        <dbReference type="Proteomes" id="UP000634206"/>
    </source>
</evidence>
<keyword evidence="4" id="KW-0694">RNA-binding</keyword>
<comment type="function">
    <text evidence="5">Responsible for synthesis of pseudouridine from uracil.</text>
</comment>
<dbReference type="EMBL" id="JAENIG010000013">
    <property type="protein sequence ID" value="MBK1856439.1"/>
    <property type="molecule type" value="Genomic_DNA"/>
</dbReference>
<reference evidence="7" key="1">
    <citation type="submission" date="2021-01" db="EMBL/GenBank/DDBJ databases">
        <title>Modified the classification status of verrucomicrobia.</title>
        <authorList>
            <person name="Feng X."/>
        </authorList>
    </citation>
    <scope>NUCLEOTIDE SEQUENCE</scope>
    <source>
        <strain evidence="7">5K15</strain>
    </source>
</reference>
<dbReference type="PANTHER" id="PTHR21600:SF44">
    <property type="entry name" value="RIBOSOMAL LARGE SUBUNIT PSEUDOURIDINE SYNTHASE D"/>
    <property type="match status" value="1"/>
</dbReference>
<dbReference type="PROSITE" id="PS50889">
    <property type="entry name" value="S4"/>
    <property type="match status" value="1"/>
</dbReference>
<feature type="active site" evidence="3">
    <location>
        <position position="145"/>
    </location>
</feature>
<dbReference type="Proteomes" id="UP000634206">
    <property type="component" value="Unassembled WGS sequence"/>
</dbReference>
<dbReference type="PANTHER" id="PTHR21600">
    <property type="entry name" value="MITOCHONDRIAL RNA PSEUDOURIDINE SYNTHASE"/>
    <property type="match status" value="1"/>
</dbReference>